<proteinExistence type="predicted"/>
<reference evidence="11 12" key="1">
    <citation type="journal article" date="2020" name="Cell">
        <title>Large-Scale Comparative Analyses of Tick Genomes Elucidate Their Genetic Diversity and Vector Capacities.</title>
        <authorList>
            <consortium name="Tick Genome and Microbiome Consortium (TIGMIC)"/>
            <person name="Jia N."/>
            <person name="Wang J."/>
            <person name="Shi W."/>
            <person name="Du L."/>
            <person name="Sun Y."/>
            <person name="Zhan W."/>
            <person name="Jiang J.F."/>
            <person name="Wang Q."/>
            <person name="Zhang B."/>
            <person name="Ji P."/>
            <person name="Bell-Sakyi L."/>
            <person name="Cui X.M."/>
            <person name="Yuan T.T."/>
            <person name="Jiang B.G."/>
            <person name="Yang W.F."/>
            <person name="Lam T.T."/>
            <person name="Chang Q.C."/>
            <person name="Ding S.J."/>
            <person name="Wang X.J."/>
            <person name="Zhu J.G."/>
            <person name="Ruan X.D."/>
            <person name="Zhao L."/>
            <person name="Wei J.T."/>
            <person name="Ye R.Z."/>
            <person name="Que T.C."/>
            <person name="Du C.H."/>
            <person name="Zhou Y.H."/>
            <person name="Cheng J.X."/>
            <person name="Dai P.F."/>
            <person name="Guo W.B."/>
            <person name="Han X.H."/>
            <person name="Huang E.J."/>
            <person name="Li L.F."/>
            <person name="Wei W."/>
            <person name="Gao Y.C."/>
            <person name="Liu J.Z."/>
            <person name="Shao H.Z."/>
            <person name="Wang X."/>
            <person name="Wang C.C."/>
            <person name="Yang T.C."/>
            <person name="Huo Q.B."/>
            <person name="Li W."/>
            <person name="Chen H.Y."/>
            <person name="Chen S.E."/>
            <person name="Zhou L.G."/>
            <person name="Ni X.B."/>
            <person name="Tian J.H."/>
            <person name="Sheng Y."/>
            <person name="Liu T."/>
            <person name="Pan Y.S."/>
            <person name="Xia L.Y."/>
            <person name="Li J."/>
            <person name="Zhao F."/>
            <person name="Cao W.C."/>
        </authorList>
    </citation>
    <scope>NUCLEOTIDE SEQUENCE [LARGE SCALE GENOMIC DNA]</scope>
    <source>
        <strain evidence="11">HaeL-2018</strain>
    </source>
</reference>
<feature type="domain" description="Cadherin" evidence="10">
    <location>
        <begin position="2"/>
        <end position="95"/>
    </location>
</feature>
<dbReference type="OMA" id="THWINCC"/>
<evidence type="ECO:0000256" key="5">
    <source>
        <dbReference type="ARBA" id="ARBA00022889"/>
    </source>
</evidence>
<evidence type="ECO:0000256" key="7">
    <source>
        <dbReference type="ARBA" id="ARBA00023136"/>
    </source>
</evidence>
<comment type="subcellular location">
    <subcellularLocation>
        <location evidence="1">Membrane</location>
    </subcellularLocation>
</comment>
<dbReference type="OrthoDB" id="10029135at2759"/>
<dbReference type="SUPFAM" id="SSF49313">
    <property type="entry name" value="Cadherin-like"/>
    <property type="match status" value="4"/>
</dbReference>
<dbReference type="EMBL" id="JABSTR010000001">
    <property type="protein sequence ID" value="KAH9361679.1"/>
    <property type="molecule type" value="Genomic_DNA"/>
</dbReference>
<feature type="domain" description="Cadherin" evidence="10">
    <location>
        <begin position="96"/>
        <end position="196"/>
    </location>
</feature>
<dbReference type="Proteomes" id="UP000821853">
    <property type="component" value="Chromosome 1"/>
</dbReference>
<feature type="domain" description="Cadherin" evidence="10">
    <location>
        <begin position="308"/>
        <end position="417"/>
    </location>
</feature>
<dbReference type="InterPro" id="IPR002126">
    <property type="entry name" value="Cadherin-like_dom"/>
</dbReference>
<dbReference type="PANTHER" id="PTHR24026:SF126">
    <property type="entry name" value="PROTOCADHERIN FAT 4"/>
    <property type="match status" value="1"/>
</dbReference>
<dbReference type="PROSITE" id="PS00232">
    <property type="entry name" value="CADHERIN_1"/>
    <property type="match status" value="1"/>
</dbReference>
<dbReference type="InterPro" id="IPR015919">
    <property type="entry name" value="Cadherin-like_sf"/>
</dbReference>
<dbReference type="GO" id="GO:0060429">
    <property type="term" value="P:epithelium development"/>
    <property type="evidence" value="ECO:0007669"/>
    <property type="project" value="UniProtKB-ARBA"/>
</dbReference>
<evidence type="ECO:0000256" key="3">
    <source>
        <dbReference type="ARBA" id="ARBA00022737"/>
    </source>
</evidence>
<keyword evidence="6" id="KW-1133">Transmembrane helix</keyword>
<accession>A0A9J6FG55</accession>
<dbReference type="Gene3D" id="2.60.40.60">
    <property type="entry name" value="Cadherins"/>
    <property type="match status" value="4"/>
</dbReference>
<dbReference type="GO" id="GO:0005886">
    <property type="term" value="C:plasma membrane"/>
    <property type="evidence" value="ECO:0007669"/>
    <property type="project" value="UniProtKB-SubCell"/>
</dbReference>
<evidence type="ECO:0000259" key="10">
    <source>
        <dbReference type="PROSITE" id="PS50268"/>
    </source>
</evidence>
<sequence>MIAVTDINDQNPVFVQDSYNFTVEEGKAVPSWGLCSDFGIDEQTGEVTTRRALDYERQREHVFVVTAKDKAPDARITTVSVTVRVQDVQDEKPYFERAFYETAVPENQDNINVVQVKATDPDSTPSITYTIREGDQSLFAIDPVTGVVRTIAGLNYEKKTSHTLVIGTLENDATDAMATCTVRVAVEDRNDVAPRFTSVPLPIRLQDTVPLGTIVSTVVASDGDGSAPGNVVRYEISGQGRAPFYFLIDSTSGVITVKDDLRKEPDSEYRIEVQAHDLGDPPLAATAVVTVYVEHIATVPPDSGLGFADGFYTVEVPENALANTLVKSLPIINKPRGNFPVQCQIVTGNEKGHFYILDNEQRDCEVRVQNQNLDYEEQNKYLLTVHLNTVGGVFGSSRLTTQVAVHLIDQNDNRPRFVVPPMYSQLTQNRYLAALSSDAPAGTRFIQVMVSASWCPHGMPPGPAPSLPEPQHAVSGCPVIKSIKEDSAAK</sequence>
<keyword evidence="4 9" id="KW-0106">Calcium</keyword>
<dbReference type="GO" id="GO:0005509">
    <property type="term" value="F:calcium ion binding"/>
    <property type="evidence" value="ECO:0007669"/>
    <property type="project" value="UniProtKB-UniRule"/>
</dbReference>
<dbReference type="InterPro" id="IPR020894">
    <property type="entry name" value="Cadherin_CS"/>
</dbReference>
<dbReference type="GO" id="GO:0009653">
    <property type="term" value="P:anatomical structure morphogenesis"/>
    <property type="evidence" value="ECO:0007669"/>
    <property type="project" value="UniProtKB-ARBA"/>
</dbReference>
<dbReference type="FunFam" id="2.60.40.60:FF:000020">
    <property type="entry name" value="Dachsous cadherin-related 1b"/>
    <property type="match status" value="1"/>
</dbReference>
<gene>
    <name evidence="11" type="ORF">HPB48_005168</name>
</gene>
<dbReference type="PROSITE" id="PS50268">
    <property type="entry name" value="CADHERIN_2"/>
    <property type="match status" value="4"/>
</dbReference>
<organism evidence="11 12">
    <name type="scientific">Haemaphysalis longicornis</name>
    <name type="common">Bush tick</name>
    <dbReference type="NCBI Taxonomy" id="44386"/>
    <lineage>
        <taxon>Eukaryota</taxon>
        <taxon>Metazoa</taxon>
        <taxon>Ecdysozoa</taxon>
        <taxon>Arthropoda</taxon>
        <taxon>Chelicerata</taxon>
        <taxon>Arachnida</taxon>
        <taxon>Acari</taxon>
        <taxon>Parasitiformes</taxon>
        <taxon>Ixodida</taxon>
        <taxon>Ixodoidea</taxon>
        <taxon>Ixodidae</taxon>
        <taxon>Haemaphysalinae</taxon>
        <taxon>Haemaphysalis</taxon>
    </lineage>
</organism>
<evidence type="ECO:0000256" key="8">
    <source>
        <dbReference type="ARBA" id="ARBA00023180"/>
    </source>
</evidence>
<dbReference type="AlphaFoldDB" id="A0A9J6FG55"/>
<name>A0A9J6FG55_HAELO</name>
<keyword evidence="12" id="KW-1185">Reference proteome</keyword>
<keyword evidence="3" id="KW-0677">Repeat</keyword>
<evidence type="ECO:0000256" key="9">
    <source>
        <dbReference type="PROSITE-ProRule" id="PRU00043"/>
    </source>
</evidence>
<evidence type="ECO:0000313" key="12">
    <source>
        <dbReference type="Proteomes" id="UP000821853"/>
    </source>
</evidence>
<evidence type="ECO:0000313" key="11">
    <source>
        <dbReference type="EMBL" id="KAH9361679.1"/>
    </source>
</evidence>
<dbReference type="PRINTS" id="PR00205">
    <property type="entry name" value="CADHERIN"/>
</dbReference>
<keyword evidence="2" id="KW-0812">Transmembrane</keyword>
<keyword evidence="8" id="KW-0325">Glycoprotein</keyword>
<dbReference type="CDD" id="cd11304">
    <property type="entry name" value="Cadherin_repeat"/>
    <property type="match status" value="4"/>
</dbReference>
<dbReference type="GO" id="GO:0007163">
    <property type="term" value="P:establishment or maintenance of cell polarity"/>
    <property type="evidence" value="ECO:0007669"/>
    <property type="project" value="UniProtKB-ARBA"/>
</dbReference>
<dbReference type="GO" id="GO:0007156">
    <property type="term" value="P:homophilic cell adhesion via plasma membrane adhesion molecules"/>
    <property type="evidence" value="ECO:0007669"/>
    <property type="project" value="InterPro"/>
</dbReference>
<dbReference type="PANTHER" id="PTHR24026">
    <property type="entry name" value="FAT ATYPICAL CADHERIN-RELATED"/>
    <property type="match status" value="1"/>
</dbReference>
<comment type="caution">
    <text evidence="11">The sequence shown here is derived from an EMBL/GenBank/DDBJ whole genome shotgun (WGS) entry which is preliminary data.</text>
</comment>
<dbReference type="SMART" id="SM00112">
    <property type="entry name" value="CA"/>
    <property type="match status" value="4"/>
</dbReference>
<evidence type="ECO:0000256" key="4">
    <source>
        <dbReference type="ARBA" id="ARBA00022837"/>
    </source>
</evidence>
<dbReference type="Pfam" id="PF00028">
    <property type="entry name" value="Cadherin"/>
    <property type="match status" value="3"/>
</dbReference>
<dbReference type="VEuPathDB" id="VectorBase:HLOH_046839"/>
<keyword evidence="5" id="KW-0130">Cell adhesion</keyword>
<dbReference type="FunFam" id="2.60.40.60:FF:000116">
    <property type="entry name" value="Dachsous cadherin-related 2"/>
    <property type="match status" value="1"/>
</dbReference>
<keyword evidence="7" id="KW-0472">Membrane</keyword>
<evidence type="ECO:0000256" key="2">
    <source>
        <dbReference type="ARBA" id="ARBA00022692"/>
    </source>
</evidence>
<feature type="domain" description="Cadherin" evidence="10">
    <location>
        <begin position="197"/>
        <end position="303"/>
    </location>
</feature>
<evidence type="ECO:0000256" key="1">
    <source>
        <dbReference type="ARBA" id="ARBA00004370"/>
    </source>
</evidence>
<protein>
    <recommendedName>
        <fullName evidence="10">Cadherin domain-containing protein</fullName>
    </recommendedName>
</protein>
<evidence type="ECO:0000256" key="6">
    <source>
        <dbReference type="ARBA" id="ARBA00022989"/>
    </source>
</evidence>